<sequence>MSSSLVVDSLPPRGAAEGPVAMKQQNQQQQQQRGQQKNKDKMNFIGGKIPAALSLRGSNALRGGRRTYNAMCLNDNWYEERLNPRSKEELRLYTAADDRPSHAPFGPWASEYSVAFSKGNWKHQPVHIASSDTLFAVDDTGPRDWTTCYRHDFRNRQQEEVNIRKKELQEQQQRAAAAEQRLQQAEEARAPQWPMTPDAAARLSALRQGSGGAAAAAAAAAPTGRAAAEGYEEYAEQQEEEEEQPEDPYALRLGECSRDSSSSSNNNNNHEEQKGNTRFVSFKDNKCNEEETADLAEKMEDLSLNPHSYRAAGKPTGCMRCTTRQ</sequence>
<proteinExistence type="predicted"/>
<dbReference type="OrthoDB" id="348256at2759"/>
<evidence type="ECO:0000313" key="3">
    <source>
        <dbReference type="Proteomes" id="UP000018050"/>
    </source>
</evidence>
<feature type="region of interest" description="Disordered" evidence="1">
    <location>
        <begin position="1"/>
        <end position="39"/>
    </location>
</feature>
<feature type="compositionally biased region" description="Basic and acidic residues" evidence="1">
    <location>
        <begin position="269"/>
        <end position="284"/>
    </location>
</feature>
<feature type="compositionally biased region" description="Acidic residues" evidence="1">
    <location>
        <begin position="230"/>
        <end position="246"/>
    </location>
</feature>
<dbReference type="AlphaFoldDB" id="U6GNZ4"/>
<dbReference type="VEuPathDB" id="ToxoDB:EAH_00050660"/>
<protein>
    <submittedName>
        <fullName evidence="2">Uncharacterized protein</fullName>
    </submittedName>
</protein>
<keyword evidence="3" id="KW-1185">Reference proteome</keyword>
<feature type="region of interest" description="Disordered" evidence="1">
    <location>
        <begin position="170"/>
        <end position="195"/>
    </location>
</feature>
<dbReference type="RefSeq" id="XP_013249702.1">
    <property type="nucleotide sequence ID" value="XM_013394248.1"/>
</dbReference>
<reference evidence="2" key="2">
    <citation type="submission" date="2013-10" db="EMBL/GenBank/DDBJ databases">
        <authorList>
            <person name="Aslett M."/>
        </authorList>
    </citation>
    <scope>NUCLEOTIDE SEQUENCE</scope>
    <source>
        <strain evidence="2">Houghton</strain>
    </source>
</reference>
<feature type="region of interest" description="Disordered" evidence="1">
    <location>
        <begin position="306"/>
        <end position="325"/>
    </location>
</feature>
<evidence type="ECO:0000256" key="1">
    <source>
        <dbReference type="SAM" id="MobiDB-lite"/>
    </source>
</evidence>
<dbReference type="GeneID" id="25273136"/>
<organism evidence="2 3">
    <name type="scientific">Eimeria acervulina</name>
    <name type="common">Coccidian parasite</name>
    <dbReference type="NCBI Taxonomy" id="5801"/>
    <lineage>
        <taxon>Eukaryota</taxon>
        <taxon>Sar</taxon>
        <taxon>Alveolata</taxon>
        <taxon>Apicomplexa</taxon>
        <taxon>Conoidasida</taxon>
        <taxon>Coccidia</taxon>
        <taxon>Eucoccidiorida</taxon>
        <taxon>Eimeriorina</taxon>
        <taxon>Eimeriidae</taxon>
        <taxon>Eimeria</taxon>
    </lineage>
</organism>
<gene>
    <name evidence="2" type="ORF">EAH_00050660</name>
</gene>
<dbReference type="Proteomes" id="UP000018050">
    <property type="component" value="Unassembled WGS sequence"/>
</dbReference>
<evidence type="ECO:0000313" key="2">
    <source>
        <dbReference type="EMBL" id="CDI80329.1"/>
    </source>
</evidence>
<feature type="compositionally biased region" description="Low complexity" evidence="1">
    <location>
        <begin position="24"/>
        <end position="35"/>
    </location>
</feature>
<dbReference type="EMBL" id="HG671184">
    <property type="protein sequence ID" value="CDI80329.1"/>
    <property type="molecule type" value="Genomic_DNA"/>
</dbReference>
<name>U6GNZ4_EIMAC</name>
<accession>U6GNZ4</accession>
<reference evidence="2" key="1">
    <citation type="submission" date="2013-10" db="EMBL/GenBank/DDBJ databases">
        <title>Genomic analysis of the causative agents of coccidiosis in chickens.</title>
        <authorList>
            <person name="Reid A.J."/>
            <person name="Blake D."/>
            <person name="Billington K."/>
            <person name="Browne H."/>
            <person name="Dunn M."/>
            <person name="Hung S."/>
            <person name="Kawahara F."/>
            <person name="Miranda-Saavedra D."/>
            <person name="Mourier T."/>
            <person name="Nagra H."/>
            <person name="Otto T.D."/>
            <person name="Rawlings N."/>
            <person name="Sanchez A."/>
            <person name="Sanders M."/>
            <person name="Subramaniam C."/>
            <person name="Tay Y."/>
            <person name="Dear P."/>
            <person name="Doerig C."/>
            <person name="Gruber A."/>
            <person name="Parkinson J."/>
            <person name="Shirley M."/>
            <person name="Wan K.L."/>
            <person name="Berriman M."/>
            <person name="Tomley F."/>
            <person name="Pain A."/>
        </authorList>
    </citation>
    <scope>NUCLEOTIDE SEQUENCE</scope>
    <source>
        <strain evidence="2">Houghton</strain>
    </source>
</reference>
<feature type="compositionally biased region" description="Low complexity" evidence="1">
    <location>
        <begin position="170"/>
        <end position="183"/>
    </location>
</feature>
<feature type="region of interest" description="Disordered" evidence="1">
    <location>
        <begin position="227"/>
        <end position="284"/>
    </location>
</feature>